<reference evidence="14" key="1">
    <citation type="journal article" date="2011" name="Nat. Commun.">
        <title>Effector diversification within compartments of the Leptosphaeria maculans genome affected by Repeat-Induced Point mutations.</title>
        <authorList>
            <person name="Rouxel T."/>
            <person name="Grandaubert J."/>
            <person name="Hane J.K."/>
            <person name="Hoede C."/>
            <person name="van de Wouw A.P."/>
            <person name="Couloux A."/>
            <person name="Dominguez V."/>
            <person name="Anthouard V."/>
            <person name="Bally P."/>
            <person name="Bourras S."/>
            <person name="Cozijnsen A.J."/>
            <person name="Ciuffetti L.M."/>
            <person name="Degrave A."/>
            <person name="Dilmaghani A."/>
            <person name="Duret L."/>
            <person name="Fudal I."/>
            <person name="Goodwin S.B."/>
            <person name="Gout L."/>
            <person name="Glaser N."/>
            <person name="Linglin J."/>
            <person name="Kema G.H.J."/>
            <person name="Lapalu N."/>
            <person name="Lawrence C.B."/>
            <person name="May K."/>
            <person name="Meyer M."/>
            <person name="Ollivier B."/>
            <person name="Poulain J."/>
            <person name="Schoch C.L."/>
            <person name="Simon A."/>
            <person name="Spatafora J.W."/>
            <person name="Stachowiak A."/>
            <person name="Turgeon B.G."/>
            <person name="Tyler B.M."/>
            <person name="Vincent D."/>
            <person name="Weissenbach J."/>
            <person name="Amselem J."/>
            <person name="Quesneville H."/>
            <person name="Oliver R.P."/>
            <person name="Wincker P."/>
            <person name="Balesdent M.-H."/>
            <person name="Howlett B.J."/>
        </authorList>
    </citation>
    <scope>NUCLEOTIDE SEQUENCE [LARGE SCALE GENOMIC DNA]</scope>
    <source>
        <strain evidence="14">JN3 / isolate v23.1.3 / race Av1-4-5-6-7-8</strain>
    </source>
</reference>
<dbReference type="InParanoid" id="E4ZWK9"/>
<name>E4ZWK9_LEPMJ</name>
<accession>E4ZWK9</accession>
<dbReference type="HOGENOM" id="CLU_012079_1_0_1"/>
<evidence type="ECO:0000256" key="8">
    <source>
        <dbReference type="ARBA" id="ARBA00022824"/>
    </source>
</evidence>
<comment type="function">
    <text evidence="11">Participates in the formation of the lipid-linked precursor oligosaccharide for N-glycosylation. Involved in assembling the dolichol-pyrophosphate-GlcNAc(2)-Man(5) intermediate on the cytoplasmic surface of the ER.</text>
</comment>
<dbReference type="Gene3D" id="3.40.50.2000">
    <property type="entry name" value="Glycogen Phosphorylase B"/>
    <property type="match status" value="1"/>
</dbReference>
<comment type="subcellular location">
    <subcellularLocation>
        <location evidence="1">Endoplasmic reticulum membrane</location>
        <topology evidence="1">Single-pass membrane protein</topology>
    </subcellularLocation>
</comment>
<keyword evidence="8" id="KW-0256">Endoplasmic reticulum</keyword>
<evidence type="ECO:0000256" key="10">
    <source>
        <dbReference type="ARBA" id="ARBA00023136"/>
    </source>
</evidence>
<keyword evidence="14" id="KW-1185">Reference proteome</keyword>
<evidence type="ECO:0000256" key="4">
    <source>
        <dbReference type="ARBA" id="ARBA00015841"/>
    </source>
</evidence>
<dbReference type="SUPFAM" id="SSF53756">
    <property type="entry name" value="UDP-Glycosyltransferase/glycogen phosphorylase"/>
    <property type="match status" value="1"/>
</dbReference>
<dbReference type="PANTHER" id="PTHR13036">
    <property type="entry name" value="BETA1,4 MANNOSYLTRANSFERASE"/>
    <property type="match status" value="1"/>
</dbReference>
<evidence type="ECO:0000313" key="13">
    <source>
        <dbReference type="EMBL" id="CBX95985.1"/>
    </source>
</evidence>
<dbReference type="EC" id="2.4.1.142" evidence="3"/>
<dbReference type="FunCoup" id="E4ZWK9">
    <property type="interactions" value="868"/>
</dbReference>
<evidence type="ECO:0000256" key="9">
    <source>
        <dbReference type="ARBA" id="ARBA00022989"/>
    </source>
</evidence>
<sequence>MFGGVSFPDSINENGFTTALTVIVALSTFFTILLLALPSQYDPYTDKPPKFVHVDGKKTEAERRNGSDDLAWKQGKTVQVVVLGDIGRSPRMQYHALSIAKHGGRVFLIGYQESEIHPDIVSNPLIRIVPLLAAPDCLRSESKLLFPILAPLKVLWQIWSLYRALGYRCEPARWLLVQNPPSIPTLAVASLVCFLRNTDLVIDWHNFGYSILALKLGSSHPLVKISALYEKCFAKSARHNITVTNAMARVLVNDYGVTAEALHDRPASIFRPINSDKRAEFLARLPETAQYAQDLLPSAKTPWKLIVSATSWTADEDFALLLDALSAYSAHAASKPHLPNILAIITGKGPQKEHYLSKIQQLNQEKKLLNVVIATAWLTPDDYALLLASAHLGISLHTSSSGVDLPMKVVDMFGAGLPVLGWGAFEAWPELVKENVNGKGFDSAQKLTQQLIELFGGEQSLMHKLKQGALVESEYRWDQEWDRVAGKLFKFV</sequence>
<dbReference type="GO" id="GO:0005789">
    <property type="term" value="C:endoplasmic reticulum membrane"/>
    <property type="evidence" value="ECO:0007669"/>
    <property type="project" value="UniProtKB-SubCell"/>
</dbReference>
<dbReference type="CAZy" id="GT33">
    <property type="family name" value="Glycosyltransferase Family 33"/>
</dbReference>
<dbReference type="RefSeq" id="XP_003839464.1">
    <property type="nucleotide sequence ID" value="XM_003839416.1"/>
</dbReference>
<dbReference type="GO" id="GO:0004578">
    <property type="term" value="F:chitobiosyldiphosphodolichol beta-mannosyltransferase activity"/>
    <property type="evidence" value="ECO:0007669"/>
    <property type="project" value="UniProtKB-EC"/>
</dbReference>
<proteinExistence type="predicted"/>
<dbReference type="STRING" id="985895.E4ZWK9"/>
<comment type="pathway">
    <text evidence="2">Protein modification; protein glycosylation.</text>
</comment>
<evidence type="ECO:0000256" key="11">
    <source>
        <dbReference type="ARBA" id="ARBA00024899"/>
    </source>
</evidence>
<dbReference type="AlphaFoldDB" id="E4ZWK9"/>
<keyword evidence="6 13" id="KW-0808">Transferase</keyword>
<evidence type="ECO:0000256" key="12">
    <source>
        <dbReference type="SAM" id="Phobius"/>
    </source>
</evidence>
<dbReference type="OMA" id="CKLIIDW"/>
<dbReference type="InterPro" id="IPR026051">
    <property type="entry name" value="ALG1-like"/>
</dbReference>
<evidence type="ECO:0000256" key="5">
    <source>
        <dbReference type="ARBA" id="ARBA00022676"/>
    </source>
</evidence>
<keyword evidence="10 12" id="KW-0472">Membrane</keyword>
<feature type="transmembrane region" description="Helical" evidence="12">
    <location>
        <begin position="16"/>
        <end position="37"/>
    </location>
</feature>
<evidence type="ECO:0000256" key="3">
    <source>
        <dbReference type="ARBA" id="ARBA00012611"/>
    </source>
</evidence>
<keyword evidence="5 13" id="KW-0328">Glycosyltransferase</keyword>
<keyword evidence="9 12" id="KW-1133">Transmembrane helix</keyword>
<gene>
    <name evidence="13" type="ORF">LEMA_P031370.1</name>
</gene>
<evidence type="ECO:0000256" key="1">
    <source>
        <dbReference type="ARBA" id="ARBA00004389"/>
    </source>
</evidence>
<dbReference type="GeneID" id="13281450"/>
<keyword evidence="7 12" id="KW-0812">Transmembrane</keyword>
<evidence type="ECO:0000313" key="14">
    <source>
        <dbReference type="Proteomes" id="UP000002668"/>
    </source>
</evidence>
<dbReference type="VEuPathDB" id="FungiDB:LEMA_P031370.1"/>
<dbReference type="EMBL" id="FP929127">
    <property type="protein sequence ID" value="CBX95985.1"/>
    <property type="molecule type" value="Genomic_DNA"/>
</dbReference>
<protein>
    <recommendedName>
        <fullName evidence="4">Chitobiosyldiphosphodolichol beta-mannosyltransferase</fullName>
        <ecNumber evidence="3">2.4.1.142</ecNumber>
    </recommendedName>
</protein>
<dbReference type="OrthoDB" id="614844at2759"/>
<evidence type="ECO:0000256" key="2">
    <source>
        <dbReference type="ARBA" id="ARBA00004922"/>
    </source>
</evidence>
<dbReference type="eggNOG" id="KOG2941">
    <property type="taxonomic scope" value="Eukaryota"/>
</dbReference>
<evidence type="ECO:0000256" key="7">
    <source>
        <dbReference type="ARBA" id="ARBA00022692"/>
    </source>
</evidence>
<organism evidence="14">
    <name type="scientific">Leptosphaeria maculans (strain JN3 / isolate v23.1.3 / race Av1-4-5-6-7-8)</name>
    <name type="common">Blackleg fungus</name>
    <name type="synonym">Phoma lingam</name>
    <dbReference type="NCBI Taxonomy" id="985895"/>
    <lineage>
        <taxon>Eukaryota</taxon>
        <taxon>Fungi</taxon>
        <taxon>Dikarya</taxon>
        <taxon>Ascomycota</taxon>
        <taxon>Pezizomycotina</taxon>
        <taxon>Dothideomycetes</taxon>
        <taxon>Pleosporomycetidae</taxon>
        <taxon>Pleosporales</taxon>
        <taxon>Pleosporineae</taxon>
        <taxon>Leptosphaeriaceae</taxon>
        <taxon>Plenodomus</taxon>
        <taxon>Plenodomus lingam/Leptosphaeria maculans species complex</taxon>
    </lineage>
</organism>
<dbReference type="FunFam" id="3.40.50.2000:FF:000162">
    <property type="entry name" value="Beta-1,4-mannosyltransferase (Alg1), putative"/>
    <property type="match status" value="1"/>
</dbReference>
<evidence type="ECO:0000256" key="6">
    <source>
        <dbReference type="ARBA" id="ARBA00022679"/>
    </source>
</evidence>
<dbReference type="PANTHER" id="PTHR13036:SF0">
    <property type="entry name" value="CHITOBIOSYLDIPHOSPHODOLICHOL BETA-MANNOSYLTRANSFERASE"/>
    <property type="match status" value="1"/>
</dbReference>
<dbReference type="Proteomes" id="UP000002668">
    <property type="component" value="Genome"/>
</dbReference>